<evidence type="ECO:0000313" key="1">
    <source>
        <dbReference type="EMBL" id="PWN47551.1"/>
    </source>
</evidence>
<keyword evidence="2" id="KW-1185">Reference proteome</keyword>
<sequence length="215" mass="24524">MRGNDHHELWPLLFLPLLLSQPVITSTNQTVANSTKNLEKQAGGVGSLPSPATRSILKTTTTTTSKKEKGKASPSESQMVFFGTNVDTGVLRCKSQHDPNCGTGHYQSCCKYNHQMSRYPPLYGYCCGAGGIYREDPVRYHRERVRYIVQPDYVAASYRDPEEHRPLPKEELEQQARQVQEAERKAMDQSMLKELEERLNRRKVQNQFKTSNKGY</sequence>
<reference evidence="1 2" key="1">
    <citation type="journal article" date="2018" name="Mol. Biol. Evol.">
        <title>Broad Genomic Sampling Reveals a Smut Pathogenic Ancestry of the Fungal Clade Ustilaginomycotina.</title>
        <authorList>
            <person name="Kijpornyongpan T."/>
            <person name="Mondo S.J."/>
            <person name="Barry K."/>
            <person name="Sandor L."/>
            <person name="Lee J."/>
            <person name="Lipzen A."/>
            <person name="Pangilinan J."/>
            <person name="LaButti K."/>
            <person name="Hainaut M."/>
            <person name="Henrissat B."/>
            <person name="Grigoriev I.V."/>
            <person name="Spatafora J.W."/>
            <person name="Aime M.C."/>
        </authorList>
    </citation>
    <scope>NUCLEOTIDE SEQUENCE [LARGE SCALE GENOMIC DNA]</scope>
    <source>
        <strain evidence="1 2">SA 807</strain>
    </source>
</reference>
<dbReference type="Proteomes" id="UP000245626">
    <property type="component" value="Unassembled WGS sequence"/>
</dbReference>
<organism evidence="1 2">
    <name type="scientific">Violaceomyces palustris</name>
    <dbReference type="NCBI Taxonomy" id="1673888"/>
    <lineage>
        <taxon>Eukaryota</taxon>
        <taxon>Fungi</taxon>
        <taxon>Dikarya</taxon>
        <taxon>Basidiomycota</taxon>
        <taxon>Ustilaginomycotina</taxon>
        <taxon>Ustilaginomycetes</taxon>
        <taxon>Violaceomycetales</taxon>
        <taxon>Violaceomycetaceae</taxon>
        <taxon>Violaceomyces</taxon>
    </lineage>
</organism>
<dbReference type="EMBL" id="KZ820400">
    <property type="protein sequence ID" value="PWN47551.1"/>
    <property type="molecule type" value="Genomic_DNA"/>
</dbReference>
<accession>A0ACD0NP09</accession>
<proteinExistence type="predicted"/>
<gene>
    <name evidence="1" type="ORF">IE53DRAFT_371362</name>
</gene>
<evidence type="ECO:0000313" key="2">
    <source>
        <dbReference type="Proteomes" id="UP000245626"/>
    </source>
</evidence>
<protein>
    <submittedName>
        <fullName evidence="1">Uncharacterized protein</fullName>
    </submittedName>
</protein>
<name>A0ACD0NP09_9BASI</name>